<evidence type="ECO:0000256" key="4">
    <source>
        <dbReference type="ARBA" id="ARBA00022964"/>
    </source>
</evidence>
<keyword evidence="5" id="KW-0560">Oxidoreductase</keyword>
<evidence type="ECO:0000256" key="5">
    <source>
        <dbReference type="ARBA" id="ARBA00023002"/>
    </source>
</evidence>
<dbReference type="PROSITE" id="PS51471">
    <property type="entry name" value="FE2OG_OXY"/>
    <property type="match status" value="1"/>
</dbReference>
<dbReference type="InterPro" id="IPR051842">
    <property type="entry name" value="uS12_prolyl_hydroxylase"/>
</dbReference>
<evidence type="ECO:0000256" key="2">
    <source>
        <dbReference type="ARBA" id="ARBA00022723"/>
    </source>
</evidence>
<dbReference type="PANTHER" id="PTHR12117">
    <property type="entry name" value="HISTONE ACETYLTRANSFERASE COMPLEX"/>
    <property type="match status" value="1"/>
</dbReference>
<protein>
    <submittedName>
        <fullName evidence="8">Prolyl 4-hydroxylase subunit alpha</fullName>
    </submittedName>
</protein>
<organism evidence="8 9">
    <name type="scientific">Streptomyces camponoticapitis</name>
    <dbReference type="NCBI Taxonomy" id="1616125"/>
    <lineage>
        <taxon>Bacteria</taxon>
        <taxon>Bacillati</taxon>
        <taxon>Actinomycetota</taxon>
        <taxon>Actinomycetes</taxon>
        <taxon>Kitasatosporales</taxon>
        <taxon>Streptomycetaceae</taxon>
        <taxon>Streptomyces</taxon>
    </lineage>
</organism>
<evidence type="ECO:0000313" key="8">
    <source>
        <dbReference type="EMBL" id="GGJ84163.1"/>
    </source>
</evidence>
<accession>A0ABQ2E1Z0</accession>
<reference evidence="9" key="1">
    <citation type="journal article" date="2019" name="Int. J. Syst. Evol. Microbiol.">
        <title>The Global Catalogue of Microorganisms (GCM) 10K type strain sequencing project: providing services to taxonomists for standard genome sequencing and annotation.</title>
        <authorList>
            <consortium name="The Broad Institute Genomics Platform"/>
            <consortium name="The Broad Institute Genome Sequencing Center for Infectious Disease"/>
            <person name="Wu L."/>
            <person name="Ma J."/>
        </authorList>
    </citation>
    <scope>NUCLEOTIDE SEQUENCE [LARGE SCALE GENOMIC DNA]</scope>
    <source>
        <strain evidence="9">CGMCC 4.7275</strain>
    </source>
</reference>
<gene>
    <name evidence="8" type="ORF">GCM10011583_14750</name>
</gene>
<proteinExistence type="predicted"/>
<name>A0ABQ2E1Z0_9ACTN</name>
<dbReference type="RefSeq" id="WP_229700727.1">
    <property type="nucleotide sequence ID" value="NZ_BMMV01000004.1"/>
</dbReference>
<keyword evidence="9" id="KW-1185">Reference proteome</keyword>
<evidence type="ECO:0000256" key="3">
    <source>
        <dbReference type="ARBA" id="ARBA00022896"/>
    </source>
</evidence>
<dbReference type="Pfam" id="PF13640">
    <property type="entry name" value="2OG-FeII_Oxy_3"/>
    <property type="match status" value="1"/>
</dbReference>
<evidence type="ECO:0000256" key="1">
    <source>
        <dbReference type="ARBA" id="ARBA00001961"/>
    </source>
</evidence>
<sequence length="230" mass="25396">MTEAVDLPMRPSPGENATWQLSTKVCRISHFLAEETAELLLSRAIQAPQEDLYPSRVRGNQVDTRTRRALSHVGFEAGELTDAINRVRGPVERALGISCEGTEPAFALNIHNDGDFYQPHQDVSGHEAAKGLLAANRVVTFVYYMHRTPVAFSGGALRMYDTAAPLSMDGTLDPKECTYRDYPAEHNSVIFFAPSALHEVRRVSCPSGEHADSRFAVNGWLCRNPAVQVE</sequence>
<dbReference type="EMBL" id="BMMV01000004">
    <property type="protein sequence ID" value="GGJ84163.1"/>
    <property type="molecule type" value="Genomic_DNA"/>
</dbReference>
<evidence type="ECO:0000259" key="7">
    <source>
        <dbReference type="PROSITE" id="PS51471"/>
    </source>
</evidence>
<feature type="domain" description="Fe2OG dioxygenase" evidence="7">
    <location>
        <begin position="101"/>
        <end position="223"/>
    </location>
</feature>
<keyword evidence="4" id="KW-0223">Dioxygenase</keyword>
<comment type="cofactor">
    <cofactor evidence="1">
        <name>L-ascorbate</name>
        <dbReference type="ChEBI" id="CHEBI:38290"/>
    </cofactor>
</comment>
<dbReference type="PANTHER" id="PTHR12117:SF0">
    <property type="entry name" value="PROLYL 3-HYDROXYLASE OGFOD1"/>
    <property type="match status" value="1"/>
</dbReference>
<dbReference type="Proteomes" id="UP000660265">
    <property type="component" value="Unassembled WGS sequence"/>
</dbReference>
<dbReference type="SMART" id="SM00702">
    <property type="entry name" value="P4Hc"/>
    <property type="match status" value="1"/>
</dbReference>
<keyword evidence="2" id="KW-0479">Metal-binding</keyword>
<evidence type="ECO:0000256" key="6">
    <source>
        <dbReference type="ARBA" id="ARBA00023004"/>
    </source>
</evidence>
<dbReference type="Gene3D" id="2.60.120.620">
    <property type="entry name" value="q2cbj1_9rhob like domain"/>
    <property type="match status" value="1"/>
</dbReference>
<dbReference type="InterPro" id="IPR006620">
    <property type="entry name" value="Pro_4_hyd_alph"/>
</dbReference>
<dbReference type="InterPro" id="IPR044862">
    <property type="entry name" value="Pro_4_hyd_alph_FE2OG_OXY"/>
</dbReference>
<keyword evidence="3" id="KW-0847">Vitamin C</keyword>
<dbReference type="InterPro" id="IPR005123">
    <property type="entry name" value="Oxoglu/Fe-dep_dioxygenase_dom"/>
</dbReference>
<keyword evidence="6" id="KW-0408">Iron</keyword>
<comment type="caution">
    <text evidence="8">The sequence shown here is derived from an EMBL/GenBank/DDBJ whole genome shotgun (WGS) entry which is preliminary data.</text>
</comment>
<evidence type="ECO:0000313" key="9">
    <source>
        <dbReference type="Proteomes" id="UP000660265"/>
    </source>
</evidence>